<proteinExistence type="predicted"/>
<keyword evidence="2" id="KW-1185">Reference proteome</keyword>
<dbReference type="Proteomes" id="UP000050795">
    <property type="component" value="Unassembled WGS sequence"/>
</dbReference>
<sequence>MKSMFLLDNTQTRDEQVTVLMDACERLEVEIDTLTRKLDQAKHSLDLKTQECDF</sequence>
<dbReference type="AlphaFoldDB" id="A0AA85J313"/>
<accession>A0AA85J313</accession>
<name>A0AA85J313_TRIRE</name>
<protein>
    <submittedName>
        <fullName evidence="3">Uncharacterized protein</fullName>
    </submittedName>
</protein>
<reference evidence="3" key="2">
    <citation type="submission" date="2023-11" db="UniProtKB">
        <authorList>
            <consortium name="WormBaseParasite"/>
        </authorList>
    </citation>
    <scope>IDENTIFICATION</scope>
</reference>
<evidence type="ECO:0000313" key="2">
    <source>
        <dbReference type="Proteomes" id="UP000050795"/>
    </source>
</evidence>
<evidence type="ECO:0000256" key="1">
    <source>
        <dbReference type="SAM" id="Coils"/>
    </source>
</evidence>
<feature type="coiled-coil region" evidence="1">
    <location>
        <begin position="17"/>
        <end position="51"/>
    </location>
</feature>
<keyword evidence="1" id="KW-0175">Coiled coil</keyword>
<reference evidence="2" key="1">
    <citation type="submission" date="2022-06" db="EMBL/GenBank/DDBJ databases">
        <authorList>
            <person name="Berger JAMES D."/>
            <person name="Berger JAMES D."/>
        </authorList>
    </citation>
    <scope>NUCLEOTIDE SEQUENCE [LARGE SCALE GENOMIC DNA]</scope>
</reference>
<organism evidence="2 3">
    <name type="scientific">Trichobilharzia regenti</name>
    <name type="common">Nasal bird schistosome</name>
    <dbReference type="NCBI Taxonomy" id="157069"/>
    <lineage>
        <taxon>Eukaryota</taxon>
        <taxon>Metazoa</taxon>
        <taxon>Spiralia</taxon>
        <taxon>Lophotrochozoa</taxon>
        <taxon>Platyhelminthes</taxon>
        <taxon>Trematoda</taxon>
        <taxon>Digenea</taxon>
        <taxon>Strigeidida</taxon>
        <taxon>Schistosomatoidea</taxon>
        <taxon>Schistosomatidae</taxon>
        <taxon>Trichobilharzia</taxon>
    </lineage>
</organism>
<evidence type="ECO:0000313" key="3">
    <source>
        <dbReference type="WBParaSite" id="TREG1_125530.1"/>
    </source>
</evidence>
<dbReference type="WBParaSite" id="TREG1_125530.1">
    <property type="protein sequence ID" value="TREG1_125530.1"/>
    <property type="gene ID" value="TREG1_125530"/>
</dbReference>